<dbReference type="STRING" id="1238182.C882_0476"/>
<organism evidence="2 3">
    <name type="scientific">Caenispirillum salinarum AK4</name>
    <dbReference type="NCBI Taxonomy" id="1238182"/>
    <lineage>
        <taxon>Bacteria</taxon>
        <taxon>Pseudomonadati</taxon>
        <taxon>Pseudomonadota</taxon>
        <taxon>Alphaproteobacteria</taxon>
        <taxon>Rhodospirillales</taxon>
        <taxon>Novispirillaceae</taxon>
        <taxon>Caenispirillum</taxon>
    </lineage>
</organism>
<dbReference type="Proteomes" id="UP000009881">
    <property type="component" value="Unassembled WGS sequence"/>
</dbReference>
<evidence type="ECO:0000313" key="3">
    <source>
        <dbReference type="Proteomes" id="UP000009881"/>
    </source>
</evidence>
<keyword evidence="1" id="KW-1133">Transmembrane helix</keyword>
<evidence type="ECO:0000313" key="2">
    <source>
        <dbReference type="EMBL" id="EKV29169.1"/>
    </source>
</evidence>
<proteinExistence type="predicted"/>
<gene>
    <name evidence="2" type="ORF">C882_0476</name>
</gene>
<accession>K9GWQ1</accession>
<sequence>MRSPIMAASAAAAACGLLIGGETVAFAWTIDLILMDRLGLSREAAIVGGVVGVGLGLAVSLWTAWKVYRAELALAAAALIPPPAAPEA</sequence>
<keyword evidence="1" id="KW-0472">Membrane</keyword>
<evidence type="ECO:0000256" key="1">
    <source>
        <dbReference type="SAM" id="Phobius"/>
    </source>
</evidence>
<dbReference type="PROSITE" id="PS51257">
    <property type="entry name" value="PROKAR_LIPOPROTEIN"/>
    <property type="match status" value="1"/>
</dbReference>
<protein>
    <submittedName>
        <fullName evidence="2">Uncharacterized protein</fullName>
    </submittedName>
</protein>
<keyword evidence="1" id="KW-0812">Transmembrane</keyword>
<reference evidence="2 3" key="1">
    <citation type="journal article" date="2013" name="Genome Announc.">
        <title>Draft Genome Sequence of an Alphaproteobacterium, Caenispirillum salinarum AK4(T), Isolated from a Solar Saltern.</title>
        <authorList>
            <person name="Khatri I."/>
            <person name="Singh A."/>
            <person name="Korpole S."/>
            <person name="Pinnaka A.K."/>
            <person name="Subramanian S."/>
        </authorList>
    </citation>
    <scope>NUCLEOTIDE SEQUENCE [LARGE SCALE GENOMIC DNA]</scope>
    <source>
        <strain evidence="2 3">AK4</strain>
    </source>
</reference>
<dbReference type="EMBL" id="ANHY01000013">
    <property type="protein sequence ID" value="EKV29169.1"/>
    <property type="molecule type" value="Genomic_DNA"/>
</dbReference>
<dbReference type="AlphaFoldDB" id="K9GWQ1"/>
<name>K9GWQ1_9PROT</name>
<keyword evidence="3" id="KW-1185">Reference proteome</keyword>
<comment type="caution">
    <text evidence="2">The sequence shown here is derived from an EMBL/GenBank/DDBJ whole genome shotgun (WGS) entry which is preliminary data.</text>
</comment>
<dbReference type="RefSeq" id="WP_009541134.1">
    <property type="nucleotide sequence ID" value="NZ_ANHY01000013.1"/>
</dbReference>
<feature type="transmembrane region" description="Helical" evidence="1">
    <location>
        <begin position="43"/>
        <end position="65"/>
    </location>
</feature>